<dbReference type="Proteomes" id="UP001199631">
    <property type="component" value="Unassembled WGS sequence"/>
</dbReference>
<evidence type="ECO:0000313" key="2">
    <source>
        <dbReference type="Proteomes" id="UP001199631"/>
    </source>
</evidence>
<accession>A0AAW5B3S4</accession>
<dbReference type="InterPro" id="IPR012674">
    <property type="entry name" value="Calycin"/>
</dbReference>
<dbReference type="InterPro" id="IPR015231">
    <property type="entry name" value="DUF1934"/>
</dbReference>
<reference evidence="1 2" key="1">
    <citation type="journal article" date="2022" name="Evol. Bioinform. Online">
        <title>Draft Genome Sequence of Oceanobacillus jordanicus Strain GSFE11, a Halotolerant Plant Growth-Promoting Bacterial Endophyte Isolated From the Jordan Valley.</title>
        <authorList>
            <person name="Alhindi T."/>
            <person name="Albdaiwi R."/>
        </authorList>
    </citation>
    <scope>NUCLEOTIDE SEQUENCE [LARGE SCALE GENOMIC DNA]</scope>
    <source>
        <strain evidence="1 2">GSFE11</strain>
    </source>
</reference>
<sequence length="146" mass="16653">MTQQGRKVMIELSTSIEDNGNVEKSQMKHTAEFFQKGKLDVLRYEEQDENGSSTKNLITIQPDKVSIKRTGDVSMNQQFQQGYITENVLKHPYGSMHMETSTQTISYNAPTDHSEGRLKIDYTVKLNGQDERSHEIKLTIIEEGAK</sequence>
<dbReference type="SUPFAM" id="SSF50814">
    <property type="entry name" value="Lipocalins"/>
    <property type="match status" value="1"/>
</dbReference>
<dbReference type="AlphaFoldDB" id="A0AAW5B3S4"/>
<protein>
    <submittedName>
        <fullName evidence="1">DUF1934 domain-containing protein</fullName>
    </submittedName>
</protein>
<comment type="caution">
    <text evidence="1">The sequence shown here is derived from an EMBL/GenBank/DDBJ whole genome shotgun (WGS) entry which is preliminary data.</text>
</comment>
<dbReference type="EMBL" id="JAIFZM010000001">
    <property type="protein sequence ID" value="MCG3417902.1"/>
    <property type="molecule type" value="Genomic_DNA"/>
</dbReference>
<proteinExistence type="predicted"/>
<dbReference type="Gene3D" id="2.40.128.20">
    <property type="match status" value="1"/>
</dbReference>
<dbReference type="RefSeq" id="WP_106898056.1">
    <property type="nucleotide sequence ID" value="NZ_JAIFZM010000001.1"/>
</dbReference>
<keyword evidence="2" id="KW-1185">Reference proteome</keyword>
<dbReference type="Pfam" id="PF09148">
    <property type="entry name" value="DUF1934"/>
    <property type="match status" value="1"/>
</dbReference>
<evidence type="ECO:0000313" key="1">
    <source>
        <dbReference type="EMBL" id="MCG3417902.1"/>
    </source>
</evidence>
<name>A0AAW5B3S4_9BACI</name>
<gene>
    <name evidence="1" type="ORF">K3T81_01955</name>
</gene>
<organism evidence="1 2">
    <name type="scientific">Oceanobacillus jordanicus</name>
    <dbReference type="NCBI Taxonomy" id="2867266"/>
    <lineage>
        <taxon>Bacteria</taxon>
        <taxon>Bacillati</taxon>
        <taxon>Bacillota</taxon>
        <taxon>Bacilli</taxon>
        <taxon>Bacillales</taxon>
        <taxon>Bacillaceae</taxon>
        <taxon>Oceanobacillus</taxon>
    </lineage>
</organism>